<sequence length="250" mass="26638">MSRMQATTNKMKPEASRFVRFAIVLLAGSALCACATSGAPKRAAPIQTAPLAYAQPAPVIQATHQSASLWSHSPNSLFGDRRARGPGDILTVQIEIDDQAEMRGSVATDRSSGQNLSLSNFFGLTSLIEDILPNGSTLDPAVDIQRQTNVDGSGQLRRGETLSLTLAAQVAEVTPNGDLVIIGRQNVQVEGEARTLFVSGIVRREDISRRNVITLDKIANAQVGYDGSGAVARSINDRVGTRVLDTVIPF</sequence>
<comment type="caution">
    <text evidence="10">The sequence shown here is derived from an EMBL/GenBank/DDBJ whole genome shotgun (WGS) entry which is preliminary data.</text>
</comment>
<feature type="signal peptide" evidence="9">
    <location>
        <begin position="1"/>
        <end position="35"/>
    </location>
</feature>
<comment type="function">
    <text evidence="1">Assembles around the rod to form the L-ring and probably protects the motor/basal body from shearing forces during rotation.</text>
</comment>
<evidence type="ECO:0000256" key="4">
    <source>
        <dbReference type="ARBA" id="ARBA00006929"/>
    </source>
</evidence>
<reference evidence="10" key="1">
    <citation type="journal article" date="2014" name="Int. J. Syst. Evol. Microbiol.">
        <title>Complete genome of a new Firmicutes species belonging to the dominant human colonic microbiota ('Ruminococcus bicirculans') reveals two chromosomes and a selective capacity to utilize plant glucans.</title>
        <authorList>
            <consortium name="NISC Comparative Sequencing Program"/>
            <person name="Wegmann U."/>
            <person name="Louis P."/>
            <person name="Goesmann A."/>
            <person name="Henrissat B."/>
            <person name="Duncan S.H."/>
            <person name="Flint H.J."/>
        </authorList>
    </citation>
    <scope>NUCLEOTIDE SEQUENCE</scope>
    <source>
        <strain evidence="10">NBRC 108219</strain>
    </source>
</reference>
<dbReference type="PANTHER" id="PTHR34933:SF1">
    <property type="entry name" value="FLAGELLAR L-RING PROTEIN"/>
    <property type="match status" value="1"/>
</dbReference>
<evidence type="ECO:0000313" key="10">
    <source>
        <dbReference type="EMBL" id="GLQ24351.1"/>
    </source>
</evidence>
<keyword evidence="8" id="KW-0998">Cell outer membrane</keyword>
<proteinExistence type="inferred from homology"/>
<dbReference type="PROSITE" id="PS51257">
    <property type="entry name" value="PROKAR_LIPOPROTEIN"/>
    <property type="match status" value="1"/>
</dbReference>
<name>A0ABQ5VCM9_9PROT</name>
<accession>A0ABQ5VCM9</accession>
<keyword evidence="10" id="KW-0282">Flagellum</keyword>
<evidence type="ECO:0000256" key="5">
    <source>
        <dbReference type="ARBA" id="ARBA00022729"/>
    </source>
</evidence>
<reference evidence="10" key="2">
    <citation type="submission" date="2023-01" db="EMBL/GenBank/DDBJ databases">
        <title>Draft genome sequence of Algimonas ampicilliniresistens strain NBRC 108219.</title>
        <authorList>
            <person name="Sun Q."/>
            <person name="Mori K."/>
        </authorList>
    </citation>
    <scope>NUCLEOTIDE SEQUENCE</scope>
    <source>
        <strain evidence="10">NBRC 108219</strain>
    </source>
</reference>
<protein>
    <submittedName>
        <fullName evidence="10">Flagellar L-ring protein</fullName>
    </submittedName>
</protein>
<gene>
    <name evidence="10" type="primary">flgH</name>
    <name evidence="10" type="ORF">GCM10007853_22250</name>
</gene>
<comment type="subcellular location">
    <subcellularLocation>
        <location evidence="2">Bacterial flagellum basal body</location>
    </subcellularLocation>
    <subcellularLocation>
        <location evidence="3">Cell outer membrane</location>
    </subcellularLocation>
</comment>
<keyword evidence="7" id="KW-0975">Bacterial flagellum</keyword>
<dbReference type="PRINTS" id="PR01008">
    <property type="entry name" value="FLGLRINGFLGH"/>
</dbReference>
<dbReference type="PANTHER" id="PTHR34933">
    <property type="entry name" value="FLAGELLAR L-RING PROTEIN"/>
    <property type="match status" value="1"/>
</dbReference>
<dbReference type="Pfam" id="PF02107">
    <property type="entry name" value="FlgH"/>
    <property type="match status" value="1"/>
</dbReference>
<keyword evidence="10" id="KW-0969">Cilium</keyword>
<evidence type="ECO:0000256" key="1">
    <source>
        <dbReference type="ARBA" id="ARBA00002591"/>
    </source>
</evidence>
<dbReference type="InterPro" id="IPR000527">
    <property type="entry name" value="Flag_Lring"/>
</dbReference>
<feature type="chain" id="PRO_5047246425" evidence="9">
    <location>
        <begin position="36"/>
        <end position="250"/>
    </location>
</feature>
<evidence type="ECO:0000256" key="3">
    <source>
        <dbReference type="ARBA" id="ARBA00004442"/>
    </source>
</evidence>
<evidence type="ECO:0000256" key="2">
    <source>
        <dbReference type="ARBA" id="ARBA00004117"/>
    </source>
</evidence>
<dbReference type="EMBL" id="BSNK01000002">
    <property type="protein sequence ID" value="GLQ24351.1"/>
    <property type="molecule type" value="Genomic_DNA"/>
</dbReference>
<evidence type="ECO:0000256" key="6">
    <source>
        <dbReference type="ARBA" id="ARBA00023136"/>
    </source>
</evidence>
<evidence type="ECO:0000256" key="9">
    <source>
        <dbReference type="SAM" id="SignalP"/>
    </source>
</evidence>
<evidence type="ECO:0000256" key="8">
    <source>
        <dbReference type="ARBA" id="ARBA00023237"/>
    </source>
</evidence>
<evidence type="ECO:0000313" key="11">
    <source>
        <dbReference type="Proteomes" id="UP001161391"/>
    </source>
</evidence>
<keyword evidence="11" id="KW-1185">Reference proteome</keyword>
<dbReference type="Proteomes" id="UP001161391">
    <property type="component" value="Unassembled WGS sequence"/>
</dbReference>
<keyword evidence="5 9" id="KW-0732">Signal</keyword>
<keyword evidence="6" id="KW-0472">Membrane</keyword>
<keyword evidence="10" id="KW-0966">Cell projection</keyword>
<evidence type="ECO:0000256" key="7">
    <source>
        <dbReference type="ARBA" id="ARBA00023143"/>
    </source>
</evidence>
<organism evidence="10 11">
    <name type="scientific">Algimonas ampicilliniresistens</name>
    <dbReference type="NCBI Taxonomy" id="1298735"/>
    <lineage>
        <taxon>Bacteria</taxon>
        <taxon>Pseudomonadati</taxon>
        <taxon>Pseudomonadota</taxon>
        <taxon>Alphaproteobacteria</taxon>
        <taxon>Maricaulales</taxon>
        <taxon>Robiginitomaculaceae</taxon>
        <taxon>Algimonas</taxon>
    </lineage>
</organism>
<comment type="similarity">
    <text evidence="4">Belongs to the FlgH family.</text>
</comment>